<dbReference type="GO" id="GO:0016274">
    <property type="term" value="F:protein-arginine N-methyltransferase activity"/>
    <property type="evidence" value="ECO:0007669"/>
    <property type="project" value="InterPro"/>
</dbReference>
<dbReference type="AlphaFoldDB" id="A0A7J7JT69"/>
<accession>A0A7J7JT69</accession>
<dbReference type="GO" id="GO:0005634">
    <property type="term" value="C:nucleus"/>
    <property type="evidence" value="ECO:0007669"/>
    <property type="project" value="TreeGrafter"/>
</dbReference>
<dbReference type="GO" id="GO:0006355">
    <property type="term" value="P:regulation of DNA-templated transcription"/>
    <property type="evidence" value="ECO:0007669"/>
    <property type="project" value="TreeGrafter"/>
</dbReference>
<gene>
    <name evidence="3" type="ORF">EB796_012139</name>
</gene>
<evidence type="ECO:0000313" key="3">
    <source>
        <dbReference type="EMBL" id="KAF6029570.1"/>
    </source>
</evidence>
<evidence type="ECO:0000313" key="4">
    <source>
        <dbReference type="Proteomes" id="UP000593567"/>
    </source>
</evidence>
<dbReference type="EMBL" id="VXIV02001809">
    <property type="protein sequence ID" value="KAF6029570.1"/>
    <property type="molecule type" value="Genomic_DNA"/>
</dbReference>
<keyword evidence="1" id="KW-0949">S-adenosyl-L-methionine</keyword>
<reference evidence="3" key="1">
    <citation type="submission" date="2020-06" db="EMBL/GenBank/DDBJ databases">
        <title>Draft genome of Bugula neritina, a colonial animal packing powerful symbionts and potential medicines.</title>
        <authorList>
            <person name="Rayko M."/>
        </authorList>
    </citation>
    <scope>NUCLEOTIDE SEQUENCE [LARGE SCALE GENOMIC DNA]</scope>
    <source>
        <strain evidence="3">Kwan_BN1</strain>
    </source>
</reference>
<protein>
    <submittedName>
        <fullName evidence="3">PRMT5</fullName>
    </submittedName>
</protein>
<dbReference type="InterPro" id="IPR025799">
    <property type="entry name" value="Arg_MeTrfase"/>
</dbReference>
<dbReference type="InterPro" id="IPR035247">
    <property type="entry name" value="PRMT5_TIM"/>
</dbReference>
<dbReference type="PANTHER" id="PTHR10738">
    <property type="entry name" value="PROTEIN ARGININE N-METHYLTRANSFERASE 5"/>
    <property type="match status" value="1"/>
</dbReference>
<dbReference type="FunFam" id="3.20.20.150:FF:000008">
    <property type="entry name" value="Protein arginine N-methyltransferase 5"/>
    <property type="match status" value="1"/>
</dbReference>
<proteinExistence type="predicted"/>
<evidence type="ECO:0000256" key="1">
    <source>
        <dbReference type="ARBA" id="ARBA00022691"/>
    </source>
</evidence>
<keyword evidence="4" id="KW-1185">Reference proteome</keyword>
<evidence type="ECO:0000259" key="2">
    <source>
        <dbReference type="Pfam" id="PF17285"/>
    </source>
</evidence>
<dbReference type="GO" id="GO:0005829">
    <property type="term" value="C:cytosol"/>
    <property type="evidence" value="ECO:0007669"/>
    <property type="project" value="TreeGrafter"/>
</dbReference>
<organism evidence="3 4">
    <name type="scientific">Bugula neritina</name>
    <name type="common">Brown bryozoan</name>
    <name type="synonym">Sertularia neritina</name>
    <dbReference type="NCBI Taxonomy" id="10212"/>
    <lineage>
        <taxon>Eukaryota</taxon>
        <taxon>Metazoa</taxon>
        <taxon>Spiralia</taxon>
        <taxon>Lophotrochozoa</taxon>
        <taxon>Bryozoa</taxon>
        <taxon>Gymnolaemata</taxon>
        <taxon>Cheilostomatida</taxon>
        <taxon>Flustrina</taxon>
        <taxon>Buguloidea</taxon>
        <taxon>Bugulidae</taxon>
        <taxon>Bugula</taxon>
    </lineage>
</organism>
<sequence>MLKQSKQKQNAIIDNLIVKLNMAENDNISCGIDYSTCVDISSTLEDASSNRYDFVCVPLVHPRYKKDFLHDKVSHRPGPYSRSDMTLSSKDWSSLIVGKISPWLQLDSDVLDIRKNSELALTRELEWSSHLSLPAVLMCLKSHKCYNLARAVLEHSMALTSLQYWIKVPLMSPHSCIDADTVESEEVIGDTPTKPAKEQSRDTWHWWNTFRTLSNRLKCVSLCLEVTEDLPSDAEVDRWYGEPIKCVMLPTSIFICNRKGYPVLSAAHQKFLFKFFKLAENCCPHIFAFHEN</sequence>
<dbReference type="Proteomes" id="UP000593567">
    <property type="component" value="Unassembled WGS sequence"/>
</dbReference>
<feature type="domain" description="PRMT5 TIM barrel" evidence="2">
    <location>
        <begin position="52"/>
        <end position="279"/>
    </location>
</feature>
<dbReference type="Gene3D" id="3.20.20.150">
    <property type="entry name" value="Divalent-metal-dependent TIM barrel enzymes"/>
    <property type="match status" value="1"/>
</dbReference>
<dbReference type="OrthoDB" id="1368803at2759"/>
<name>A0A7J7JT69_BUGNE</name>
<dbReference type="PANTHER" id="PTHR10738:SF0">
    <property type="entry name" value="PROTEIN ARGININE N-METHYLTRANSFERASE 5"/>
    <property type="match status" value="1"/>
</dbReference>
<dbReference type="Pfam" id="PF17285">
    <property type="entry name" value="PRMT5_TIM"/>
    <property type="match status" value="1"/>
</dbReference>
<comment type="caution">
    <text evidence="3">The sequence shown here is derived from an EMBL/GenBank/DDBJ whole genome shotgun (WGS) entry which is preliminary data.</text>
</comment>